<evidence type="ECO:0000313" key="12">
    <source>
        <dbReference type="EMBL" id="CUO09468.1"/>
    </source>
</evidence>
<dbReference type="RefSeq" id="WP_055259802.1">
    <property type="nucleotide sequence ID" value="NZ_CABIXL010000006.1"/>
</dbReference>
<feature type="domain" description="Lumazine-binding" evidence="11">
    <location>
        <begin position="97"/>
        <end position="193"/>
    </location>
</feature>
<comment type="function">
    <text evidence="2">Catalyzes the dismutation of two molecules of 6,7-dimethyl-8-ribityllumazine, resulting in the formation of riboflavin and 5-amino-6-(D-ribitylamino)uracil.</text>
</comment>
<dbReference type="InterPro" id="IPR026017">
    <property type="entry name" value="Lumazine-bd_dom"/>
</dbReference>
<dbReference type="Proteomes" id="UP000095488">
    <property type="component" value="Unassembled WGS sequence"/>
</dbReference>
<dbReference type="NCBIfam" id="TIGR00187">
    <property type="entry name" value="ribE"/>
    <property type="match status" value="1"/>
</dbReference>
<feature type="repeat" description="Lumazine-binding" evidence="10">
    <location>
        <begin position="1"/>
        <end position="96"/>
    </location>
</feature>
<keyword evidence="7 12" id="KW-0808">Transferase</keyword>
<dbReference type="Pfam" id="PF00677">
    <property type="entry name" value="Lum_binding"/>
    <property type="match status" value="2"/>
</dbReference>
<evidence type="ECO:0000256" key="6">
    <source>
        <dbReference type="ARBA" id="ARBA00022619"/>
    </source>
</evidence>
<keyword evidence="8" id="KW-0677">Repeat</keyword>
<dbReference type="PIRSF" id="PIRSF000498">
    <property type="entry name" value="Riboflavin_syn_A"/>
    <property type="match status" value="1"/>
</dbReference>
<protein>
    <recommendedName>
        <fullName evidence="5 9">Riboflavin synthase</fullName>
        <ecNumber evidence="4 9">2.5.1.9</ecNumber>
    </recommendedName>
</protein>
<dbReference type="InterPro" id="IPR001783">
    <property type="entry name" value="Lumazine-bd"/>
</dbReference>
<dbReference type="CDD" id="cd00402">
    <property type="entry name" value="Riboflavin_synthase_like"/>
    <property type="match status" value="1"/>
</dbReference>
<dbReference type="SUPFAM" id="SSF63380">
    <property type="entry name" value="Riboflavin synthase domain-like"/>
    <property type="match status" value="2"/>
</dbReference>
<evidence type="ECO:0000256" key="9">
    <source>
        <dbReference type="NCBIfam" id="TIGR00187"/>
    </source>
</evidence>
<proteinExistence type="predicted"/>
<evidence type="ECO:0000256" key="8">
    <source>
        <dbReference type="ARBA" id="ARBA00022737"/>
    </source>
</evidence>
<comment type="catalytic activity">
    <reaction evidence="1">
        <text>2 6,7-dimethyl-8-(1-D-ribityl)lumazine + H(+) = 5-amino-6-(D-ribitylamino)uracil + riboflavin</text>
        <dbReference type="Rhea" id="RHEA:20772"/>
        <dbReference type="ChEBI" id="CHEBI:15378"/>
        <dbReference type="ChEBI" id="CHEBI:15934"/>
        <dbReference type="ChEBI" id="CHEBI:57986"/>
        <dbReference type="ChEBI" id="CHEBI:58201"/>
        <dbReference type="EC" id="2.5.1.9"/>
    </reaction>
</comment>
<dbReference type="EMBL" id="CYZR01000006">
    <property type="protein sequence ID" value="CUO09468.1"/>
    <property type="molecule type" value="Genomic_DNA"/>
</dbReference>
<evidence type="ECO:0000256" key="4">
    <source>
        <dbReference type="ARBA" id="ARBA00012827"/>
    </source>
</evidence>
<dbReference type="Gene3D" id="2.40.30.20">
    <property type="match status" value="2"/>
</dbReference>
<dbReference type="NCBIfam" id="NF006767">
    <property type="entry name" value="PRK09289.1"/>
    <property type="match status" value="1"/>
</dbReference>
<keyword evidence="6" id="KW-0686">Riboflavin biosynthesis</keyword>
<dbReference type="PANTHER" id="PTHR21098">
    <property type="entry name" value="RIBOFLAVIN SYNTHASE ALPHA CHAIN"/>
    <property type="match status" value="1"/>
</dbReference>
<feature type="repeat" description="Lumazine-binding" evidence="10">
    <location>
        <begin position="97"/>
        <end position="193"/>
    </location>
</feature>
<organism evidence="12 13">
    <name type="scientific">Sarcina ventriculi</name>
    <name type="common">Clostridium ventriculi</name>
    <dbReference type="NCBI Taxonomy" id="1267"/>
    <lineage>
        <taxon>Bacteria</taxon>
        <taxon>Bacillati</taxon>
        <taxon>Bacillota</taxon>
        <taxon>Clostridia</taxon>
        <taxon>Eubacteriales</taxon>
        <taxon>Clostridiaceae</taxon>
        <taxon>Sarcina</taxon>
    </lineage>
</organism>
<evidence type="ECO:0000256" key="1">
    <source>
        <dbReference type="ARBA" id="ARBA00000968"/>
    </source>
</evidence>
<evidence type="ECO:0000259" key="11">
    <source>
        <dbReference type="PROSITE" id="PS51177"/>
    </source>
</evidence>
<dbReference type="InterPro" id="IPR017938">
    <property type="entry name" value="Riboflavin_synthase-like_b-brl"/>
</dbReference>
<evidence type="ECO:0000256" key="5">
    <source>
        <dbReference type="ARBA" id="ARBA00013950"/>
    </source>
</evidence>
<gene>
    <name evidence="12" type="primary">ribE</name>
    <name evidence="12" type="ORF">ERS852473_01880</name>
</gene>
<dbReference type="PROSITE" id="PS51177">
    <property type="entry name" value="LUMAZINE_BIND"/>
    <property type="match status" value="2"/>
</dbReference>
<comment type="pathway">
    <text evidence="3">Cofactor biosynthesis; riboflavin biosynthesis; riboflavin from 2-hydroxy-3-oxobutyl phosphate and 5-amino-6-(D-ribitylamino)uracil: step 2/2.</text>
</comment>
<dbReference type="GO" id="GO:0004746">
    <property type="term" value="F:riboflavin synthase activity"/>
    <property type="evidence" value="ECO:0007669"/>
    <property type="project" value="UniProtKB-EC"/>
</dbReference>
<dbReference type="InterPro" id="IPR023366">
    <property type="entry name" value="ATP_synth_asu-like_sf"/>
</dbReference>
<name>A0ABM9URP3_SARVE</name>
<dbReference type="EC" id="2.5.1.9" evidence="4 9"/>
<sequence>MFTGIVEEIGKVQSIDSGNISSSLYIECSKVLEETKIGDSIAVNGVCLTVVKILENGFKADVMPETLKRSNLGNLSIDSEVNLERALTFNSRLGGHIVSGHIDGVGKIISFEREGNAVWISISADFNLLKYIIFKGSITVDGVSLTVAYIDNEIFKVSVIPHTEEETILLKKGIGSFVNLECDLIAKYVEKLLDINKKTEIKDIDKNFLLENGFL</sequence>
<accession>A0ABM9URP3</accession>
<evidence type="ECO:0000256" key="7">
    <source>
        <dbReference type="ARBA" id="ARBA00022679"/>
    </source>
</evidence>
<dbReference type="PANTHER" id="PTHR21098:SF12">
    <property type="entry name" value="RIBOFLAVIN SYNTHASE"/>
    <property type="match status" value="1"/>
</dbReference>
<dbReference type="NCBIfam" id="NF009566">
    <property type="entry name" value="PRK13020.1"/>
    <property type="match status" value="1"/>
</dbReference>
<evidence type="ECO:0000256" key="10">
    <source>
        <dbReference type="PROSITE-ProRule" id="PRU00524"/>
    </source>
</evidence>
<keyword evidence="13" id="KW-1185">Reference proteome</keyword>
<comment type="caution">
    <text evidence="12">The sequence shown here is derived from an EMBL/GenBank/DDBJ whole genome shotgun (WGS) entry which is preliminary data.</text>
</comment>
<evidence type="ECO:0000256" key="2">
    <source>
        <dbReference type="ARBA" id="ARBA00002803"/>
    </source>
</evidence>
<feature type="domain" description="Lumazine-binding" evidence="11">
    <location>
        <begin position="1"/>
        <end position="96"/>
    </location>
</feature>
<evidence type="ECO:0000313" key="13">
    <source>
        <dbReference type="Proteomes" id="UP000095488"/>
    </source>
</evidence>
<reference evidence="12 13" key="1">
    <citation type="submission" date="2015-09" db="EMBL/GenBank/DDBJ databases">
        <authorList>
            <consortium name="Pathogen Informatics"/>
        </authorList>
    </citation>
    <scope>NUCLEOTIDE SEQUENCE [LARGE SCALE GENOMIC DNA]</scope>
    <source>
        <strain evidence="12 13">2789STDY5834858</strain>
    </source>
</reference>
<evidence type="ECO:0000256" key="3">
    <source>
        <dbReference type="ARBA" id="ARBA00004887"/>
    </source>
</evidence>